<sequence length="88" mass="10036">MTQLRTDYTPRHQKALRGVVLGVTSCVPPRPPRPNQAYTARPHWPRPLNKLSDWSAAPRPAVYLPRLSNPRVSFSARMCHDYGVIRGF</sequence>
<protein>
    <submittedName>
        <fullName evidence="1">Uncharacterized protein</fullName>
    </submittedName>
</protein>
<organism evidence="1 2">
    <name type="scientific">Portunus trituberculatus</name>
    <name type="common">Swimming crab</name>
    <name type="synonym">Neptunus trituberculatus</name>
    <dbReference type="NCBI Taxonomy" id="210409"/>
    <lineage>
        <taxon>Eukaryota</taxon>
        <taxon>Metazoa</taxon>
        <taxon>Ecdysozoa</taxon>
        <taxon>Arthropoda</taxon>
        <taxon>Crustacea</taxon>
        <taxon>Multicrustacea</taxon>
        <taxon>Malacostraca</taxon>
        <taxon>Eumalacostraca</taxon>
        <taxon>Eucarida</taxon>
        <taxon>Decapoda</taxon>
        <taxon>Pleocyemata</taxon>
        <taxon>Brachyura</taxon>
        <taxon>Eubrachyura</taxon>
        <taxon>Portunoidea</taxon>
        <taxon>Portunidae</taxon>
        <taxon>Portuninae</taxon>
        <taxon>Portunus</taxon>
    </lineage>
</organism>
<dbReference type="Proteomes" id="UP000324222">
    <property type="component" value="Unassembled WGS sequence"/>
</dbReference>
<gene>
    <name evidence="1" type="ORF">E2C01_002127</name>
</gene>
<reference evidence="1 2" key="1">
    <citation type="submission" date="2019-05" db="EMBL/GenBank/DDBJ databases">
        <title>Another draft genome of Portunus trituberculatus and its Hox gene families provides insights of decapod evolution.</title>
        <authorList>
            <person name="Jeong J.-H."/>
            <person name="Song I."/>
            <person name="Kim S."/>
            <person name="Choi T."/>
            <person name="Kim D."/>
            <person name="Ryu S."/>
            <person name="Kim W."/>
        </authorList>
    </citation>
    <scope>NUCLEOTIDE SEQUENCE [LARGE SCALE GENOMIC DNA]</scope>
    <source>
        <tissue evidence="1">Muscle</tissue>
    </source>
</reference>
<evidence type="ECO:0000313" key="2">
    <source>
        <dbReference type="Proteomes" id="UP000324222"/>
    </source>
</evidence>
<accession>A0A5B7CIJ6</accession>
<evidence type="ECO:0000313" key="1">
    <source>
        <dbReference type="EMBL" id="MPC09512.1"/>
    </source>
</evidence>
<dbReference type="AlphaFoldDB" id="A0A5B7CIJ6"/>
<comment type="caution">
    <text evidence="1">The sequence shown here is derived from an EMBL/GenBank/DDBJ whole genome shotgun (WGS) entry which is preliminary data.</text>
</comment>
<keyword evidence="2" id="KW-1185">Reference proteome</keyword>
<name>A0A5B7CIJ6_PORTR</name>
<dbReference type="EMBL" id="VSRR010000073">
    <property type="protein sequence ID" value="MPC09512.1"/>
    <property type="molecule type" value="Genomic_DNA"/>
</dbReference>
<proteinExistence type="predicted"/>